<name>A0A146FSE5_ASPKA</name>
<evidence type="ECO:0000313" key="2">
    <source>
        <dbReference type="Proteomes" id="UP000075230"/>
    </source>
</evidence>
<sequence length="340" mass="37821">MSYTSMLNSSLLSSPGRCVNMLHLLVLSVLVATTIGYRLTEYTGNRCTEAETGFHRLAGATACSKLNTIDAKSILVKVDNIYDDQHSVIVYENDDCTGSILGVIENMNGCLNLHGLNNVVGRSVKIIPGTVGSTVFANEGFETNYLYNLPAQDRSHIMVPIAHAFFRTVDITNHADDGTYDDEAFDIFITTELDHVLRLESNAAMPLTEFDSSESIHLERADLLERISGGMEGLEAVANSFAMQVSETMRVIYNSSAHLAQEVENTFKRAAERASSRGDFDFLYSQKNQGRLVRKLIDSAQSQGLTNAQWNLKDKRGRTWEVTLKMREHNEYDGGSLWGW</sequence>
<comment type="caution">
    <text evidence="1">The sequence shown here is derived from an EMBL/GenBank/DDBJ whole genome shotgun (WGS) entry which is preliminary data.</text>
</comment>
<proteinExistence type="predicted"/>
<dbReference type="VEuPathDB" id="FungiDB:ASPFODRAFT_29479"/>
<organism evidence="1 2">
    <name type="scientific">Aspergillus kawachii</name>
    <name type="common">White koji mold</name>
    <name type="synonym">Aspergillus awamori var. kawachi</name>
    <dbReference type="NCBI Taxonomy" id="1069201"/>
    <lineage>
        <taxon>Eukaryota</taxon>
        <taxon>Fungi</taxon>
        <taxon>Dikarya</taxon>
        <taxon>Ascomycota</taxon>
        <taxon>Pezizomycotina</taxon>
        <taxon>Eurotiomycetes</taxon>
        <taxon>Eurotiomycetidae</taxon>
        <taxon>Eurotiales</taxon>
        <taxon>Aspergillaceae</taxon>
        <taxon>Aspergillus</taxon>
        <taxon>Aspergillus subgen. Circumdati</taxon>
    </lineage>
</organism>
<accession>A0A146FSE5</accession>
<reference evidence="1 2" key="1">
    <citation type="journal article" date="2016" name="DNA Res.">
        <title>Genome sequence of Aspergillus luchuensis NBRC 4314.</title>
        <authorList>
            <person name="Yamada O."/>
            <person name="Machida M."/>
            <person name="Hosoyama A."/>
            <person name="Goto M."/>
            <person name="Takahashi T."/>
            <person name="Futagami T."/>
            <person name="Yamagata Y."/>
            <person name="Takeuchi M."/>
            <person name="Kobayashi T."/>
            <person name="Koike H."/>
            <person name="Abe K."/>
            <person name="Asai K."/>
            <person name="Arita M."/>
            <person name="Fujita N."/>
            <person name="Fukuda K."/>
            <person name="Higa K."/>
            <person name="Horikawa H."/>
            <person name="Ishikawa T."/>
            <person name="Jinno K."/>
            <person name="Kato Y."/>
            <person name="Kirimura K."/>
            <person name="Mizutani O."/>
            <person name="Nakasone K."/>
            <person name="Sano M."/>
            <person name="Shiraishi Y."/>
            <person name="Tsukahara M."/>
            <person name="Gomi K."/>
        </authorList>
    </citation>
    <scope>NUCLEOTIDE SEQUENCE [LARGE SCALE GENOMIC DNA]</scope>
    <source>
        <strain evidence="1 2">RIB 2604</strain>
    </source>
</reference>
<gene>
    <name evidence="1" type="ORF">RIB2604_02500060</name>
</gene>
<evidence type="ECO:0000313" key="1">
    <source>
        <dbReference type="EMBL" id="GAT27933.1"/>
    </source>
</evidence>
<dbReference type="EMBL" id="BCWF01000024">
    <property type="protein sequence ID" value="GAT27933.1"/>
    <property type="molecule type" value="Genomic_DNA"/>
</dbReference>
<protein>
    <submittedName>
        <fullName evidence="1">Similar to An11g06480</fullName>
    </submittedName>
</protein>
<dbReference type="AlphaFoldDB" id="A0A146FSE5"/>
<dbReference type="Proteomes" id="UP000075230">
    <property type="component" value="Unassembled WGS sequence"/>
</dbReference>
<reference evidence="2" key="2">
    <citation type="submission" date="2016-02" db="EMBL/GenBank/DDBJ databases">
        <title>Genome sequencing of Aspergillus luchuensis NBRC 4314.</title>
        <authorList>
            <person name="Yamada O."/>
        </authorList>
    </citation>
    <scope>NUCLEOTIDE SEQUENCE [LARGE SCALE GENOMIC DNA]</scope>
    <source>
        <strain evidence="2">RIB 2604</strain>
    </source>
</reference>